<dbReference type="InterPro" id="IPR029356">
    <property type="entry name" value="FAM53"/>
</dbReference>
<gene>
    <name evidence="3" type="ORF">CUNI_LOCUS3292</name>
</gene>
<comment type="similarity">
    <text evidence="1">Belongs to the FAM53 family.</text>
</comment>
<dbReference type="Proteomes" id="UP000678393">
    <property type="component" value="Unassembled WGS sequence"/>
</dbReference>
<dbReference type="Pfam" id="PF15242">
    <property type="entry name" value="FAM53"/>
    <property type="match status" value="1"/>
</dbReference>
<dbReference type="AlphaFoldDB" id="A0A8S3YLJ5"/>
<evidence type="ECO:0000313" key="4">
    <source>
        <dbReference type="Proteomes" id="UP000678393"/>
    </source>
</evidence>
<comment type="caution">
    <text evidence="3">The sequence shown here is derived from an EMBL/GenBank/DDBJ whole genome shotgun (WGS) entry which is preliminary data.</text>
</comment>
<name>A0A8S3YLJ5_9EUPU</name>
<feature type="compositionally biased region" description="Polar residues" evidence="2">
    <location>
        <begin position="223"/>
        <end position="233"/>
    </location>
</feature>
<proteinExistence type="inferred from homology"/>
<feature type="region of interest" description="Disordered" evidence="2">
    <location>
        <begin position="205"/>
        <end position="234"/>
    </location>
</feature>
<reference evidence="3" key="1">
    <citation type="submission" date="2021-04" db="EMBL/GenBank/DDBJ databases">
        <authorList>
            <consortium name="Molecular Ecology Group"/>
        </authorList>
    </citation>
    <scope>NUCLEOTIDE SEQUENCE</scope>
</reference>
<dbReference type="PANTHER" id="PTHR28567:SF3">
    <property type="entry name" value="PROTEIN FAM53A-LIKE ISOFORM X1"/>
    <property type="match status" value="1"/>
</dbReference>
<evidence type="ECO:0000313" key="3">
    <source>
        <dbReference type="EMBL" id="CAG5117734.1"/>
    </source>
</evidence>
<dbReference type="PANTHER" id="PTHR28567">
    <property type="entry name" value="PROTEIN FAM53A-LIKE ISOFORM X1"/>
    <property type="match status" value="1"/>
</dbReference>
<organism evidence="3 4">
    <name type="scientific">Candidula unifasciata</name>
    <dbReference type="NCBI Taxonomy" id="100452"/>
    <lineage>
        <taxon>Eukaryota</taxon>
        <taxon>Metazoa</taxon>
        <taxon>Spiralia</taxon>
        <taxon>Lophotrochozoa</taxon>
        <taxon>Mollusca</taxon>
        <taxon>Gastropoda</taxon>
        <taxon>Heterobranchia</taxon>
        <taxon>Euthyneura</taxon>
        <taxon>Panpulmonata</taxon>
        <taxon>Eupulmonata</taxon>
        <taxon>Stylommatophora</taxon>
        <taxon>Helicina</taxon>
        <taxon>Helicoidea</taxon>
        <taxon>Geomitridae</taxon>
        <taxon>Candidula</taxon>
    </lineage>
</organism>
<dbReference type="OrthoDB" id="10026856at2759"/>
<dbReference type="GO" id="GO:0005634">
    <property type="term" value="C:nucleus"/>
    <property type="evidence" value="ECO:0007669"/>
    <property type="project" value="TreeGrafter"/>
</dbReference>
<accession>A0A8S3YLJ5</accession>
<dbReference type="EMBL" id="CAJHNH020000446">
    <property type="protein sequence ID" value="CAG5117734.1"/>
    <property type="molecule type" value="Genomic_DNA"/>
</dbReference>
<sequence length="334" mass="37014">MYISRSIFCDSNSYSMCVFMCVLCKIIFLSEITNLEGVTTQQQASLSVKGTNVWTLSLEAERRLPNERGTQDLITFSPSSAVKSQVSYLTFCRHERLEQSCRSCEKASGAPAAPPNKKRCRSLSGPPECLTAVPASVGEYSRKVWKPVAVIPPHSSKNITTSFKLLPVISSHCSNGCGCYTNAIQASSQICYSSSIQTSSSGCYTNSTNTSSGSPKPRPASVASDTSFSSIYQDSPRESRVRILENRSLSCEDQISGAPSISSASSDVRDKSSDCDNSLLPRCHSQPCILHHRRCRKKRRRNFQRPALNFHKMTEVLICTHDNIERKRRLKEED</sequence>
<evidence type="ECO:0000256" key="1">
    <source>
        <dbReference type="ARBA" id="ARBA00010984"/>
    </source>
</evidence>
<protein>
    <submittedName>
        <fullName evidence="3">Uncharacterized protein</fullName>
    </submittedName>
</protein>
<dbReference type="GO" id="GO:0006606">
    <property type="term" value="P:protein import into nucleus"/>
    <property type="evidence" value="ECO:0007669"/>
    <property type="project" value="TreeGrafter"/>
</dbReference>
<evidence type="ECO:0000256" key="2">
    <source>
        <dbReference type="SAM" id="MobiDB-lite"/>
    </source>
</evidence>
<keyword evidence="4" id="KW-1185">Reference proteome</keyword>